<dbReference type="EMBL" id="GFTR01000302">
    <property type="protein sequence ID" value="JAW16124.1"/>
    <property type="molecule type" value="Transcribed_RNA"/>
</dbReference>
<evidence type="ECO:0000256" key="1">
    <source>
        <dbReference type="SAM" id="Phobius"/>
    </source>
</evidence>
<reference evidence="2" key="1">
    <citation type="journal article" date="2018" name="PLoS Negl. Trop. Dis.">
        <title>An insight into the salivary gland and fat body transcriptome of Panstrongylus lignarius (Hemiptera: Heteroptera), the main vector of Chagas disease in Peru.</title>
        <authorList>
            <person name="Nevoa J.C."/>
            <person name="Mendes M.T."/>
            <person name="da Silva M.V."/>
            <person name="Soares S.C."/>
            <person name="Oliveira C.J.F."/>
            <person name="Ribeiro J.M.C."/>
        </authorList>
    </citation>
    <scope>NUCLEOTIDE SEQUENCE</scope>
</reference>
<keyword evidence="1" id="KW-0812">Transmembrane</keyword>
<sequence>MHHLLSLAKLLLLFSCLIVLVFSSLFLPYAAVFSPLVYRHLASKHLQLPVFLWNSAILLLQLSLLLLLQL</sequence>
<organism evidence="2">
    <name type="scientific">Panstrongylus lignarius</name>
    <dbReference type="NCBI Taxonomy" id="156445"/>
    <lineage>
        <taxon>Eukaryota</taxon>
        <taxon>Metazoa</taxon>
        <taxon>Ecdysozoa</taxon>
        <taxon>Arthropoda</taxon>
        <taxon>Hexapoda</taxon>
        <taxon>Insecta</taxon>
        <taxon>Pterygota</taxon>
        <taxon>Neoptera</taxon>
        <taxon>Paraneoptera</taxon>
        <taxon>Hemiptera</taxon>
        <taxon>Heteroptera</taxon>
        <taxon>Panheteroptera</taxon>
        <taxon>Cimicomorpha</taxon>
        <taxon>Reduviidae</taxon>
        <taxon>Triatominae</taxon>
        <taxon>Panstrongylus</taxon>
    </lineage>
</organism>
<keyword evidence="1" id="KW-1133">Transmembrane helix</keyword>
<feature type="transmembrane region" description="Helical" evidence="1">
    <location>
        <begin position="12"/>
        <end position="38"/>
    </location>
</feature>
<name>A0A224XXS5_9HEMI</name>
<keyword evidence="1" id="KW-0472">Membrane</keyword>
<feature type="transmembrane region" description="Helical" evidence="1">
    <location>
        <begin position="50"/>
        <end position="68"/>
    </location>
</feature>
<proteinExistence type="predicted"/>
<protein>
    <submittedName>
        <fullName evidence="2">Uncharacterized protein</fullName>
    </submittedName>
</protein>
<evidence type="ECO:0000313" key="2">
    <source>
        <dbReference type="EMBL" id="JAW16124.1"/>
    </source>
</evidence>
<dbReference type="AlphaFoldDB" id="A0A224XXS5"/>
<accession>A0A224XXS5</accession>